<feature type="compositionally biased region" description="Polar residues" evidence="1">
    <location>
        <begin position="126"/>
        <end position="139"/>
    </location>
</feature>
<dbReference type="GeneID" id="111111784"/>
<evidence type="ECO:0000313" key="3">
    <source>
        <dbReference type="RefSeq" id="XP_022304646.1"/>
    </source>
</evidence>
<keyword evidence="2" id="KW-1185">Reference proteome</keyword>
<feature type="compositionally biased region" description="Acidic residues" evidence="1">
    <location>
        <begin position="90"/>
        <end position="101"/>
    </location>
</feature>
<dbReference type="AlphaFoldDB" id="A0A8B8BP33"/>
<accession>A0A8B8BP33</accession>
<protein>
    <submittedName>
        <fullName evidence="3">Uncharacterized protein LOC111111784</fullName>
    </submittedName>
</protein>
<gene>
    <name evidence="3" type="primary">LOC111111784</name>
</gene>
<reference evidence="3" key="1">
    <citation type="submission" date="2025-08" db="UniProtKB">
        <authorList>
            <consortium name="RefSeq"/>
        </authorList>
    </citation>
    <scope>IDENTIFICATION</scope>
    <source>
        <tissue evidence="3">Whole sample</tissue>
    </source>
</reference>
<evidence type="ECO:0000256" key="1">
    <source>
        <dbReference type="SAM" id="MobiDB-lite"/>
    </source>
</evidence>
<dbReference type="RefSeq" id="XP_022304646.1">
    <property type="nucleotide sequence ID" value="XM_022448938.1"/>
</dbReference>
<organism evidence="2 3">
    <name type="scientific">Crassostrea virginica</name>
    <name type="common">Eastern oyster</name>
    <dbReference type="NCBI Taxonomy" id="6565"/>
    <lineage>
        <taxon>Eukaryota</taxon>
        <taxon>Metazoa</taxon>
        <taxon>Spiralia</taxon>
        <taxon>Lophotrochozoa</taxon>
        <taxon>Mollusca</taxon>
        <taxon>Bivalvia</taxon>
        <taxon>Autobranchia</taxon>
        <taxon>Pteriomorphia</taxon>
        <taxon>Ostreida</taxon>
        <taxon>Ostreoidea</taxon>
        <taxon>Ostreidae</taxon>
        <taxon>Crassostrea</taxon>
    </lineage>
</organism>
<sequence>MASSLSRYLQLCPHCNQFLSRRTVLRHRQLYGKPHRPGWRPVLNIPSIQSHRSSRDSLIESENVTEAIREIPEEDQMDVTDSELSGTDSSSDDDSIGEDDQGAVHWDEPDEELDRDLLNPGGVNGRSPNKSGSRKQTWTLAFGIP</sequence>
<dbReference type="Proteomes" id="UP000694844">
    <property type="component" value="Chromosome 9"/>
</dbReference>
<name>A0A8B8BP33_CRAVI</name>
<evidence type="ECO:0000313" key="2">
    <source>
        <dbReference type="Proteomes" id="UP000694844"/>
    </source>
</evidence>
<feature type="region of interest" description="Disordered" evidence="1">
    <location>
        <begin position="42"/>
        <end position="145"/>
    </location>
</feature>
<feature type="compositionally biased region" description="Acidic residues" evidence="1">
    <location>
        <begin position="72"/>
        <end position="81"/>
    </location>
</feature>
<proteinExistence type="predicted"/>
<dbReference type="KEGG" id="cvn:111111784"/>